<accession>A0A1Q3BAP6</accession>
<feature type="non-terminal residue" evidence="1">
    <location>
        <position position="1"/>
    </location>
</feature>
<dbReference type="AlphaFoldDB" id="A0A1Q3BAP6"/>
<dbReference type="InParanoid" id="A0A1Q3BAP6"/>
<comment type="caution">
    <text evidence="1">The sequence shown here is derived from an EMBL/GenBank/DDBJ whole genome shotgun (WGS) entry which is preliminary data.</text>
</comment>
<protein>
    <submittedName>
        <fullName evidence="1">Uncharacterized protein</fullName>
    </submittedName>
</protein>
<proteinExistence type="predicted"/>
<evidence type="ECO:0000313" key="2">
    <source>
        <dbReference type="Proteomes" id="UP000187406"/>
    </source>
</evidence>
<organism evidence="1 2">
    <name type="scientific">Cephalotus follicularis</name>
    <name type="common">Albany pitcher plant</name>
    <dbReference type="NCBI Taxonomy" id="3775"/>
    <lineage>
        <taxon>Eukaryota</taxon>
        <taxon>Viridiplantae</taxon>
        <taxon>Streptophyta</taxon>
        <taxon>Embryophyta</taxon>
        <taxon>Tracheophyta</taxon>
        <taxon>Spermatophyta</taxon>
        <taxon>Magnoliopsida</taxon>
        <taxon>eudicotyledons</taxon>
        <taxon>Gunneridae</taxon>
        <taxon>Pentapetalae</taxon>
        <taxon>rosids</taxon>
        <taxon>fabids</taxon>
        <taxon>Oxalidales</taxon>
        <taxon>Cephalotaceae</taxon>
        <taxon>Cephalotus</taxon>
    </lineage>
</organism>
<reference evidence="2" key="1">
    <citation type="submission" date="2016-04" db="EMBL/GenBank/DDBJ databases">
        <title>Cephalotus genome sequencing.</title>
        <authorList>
            <person name="Fukushima K."/>
            <person name="Hasebe M."/>
            <person name="Fang X."/>
        </authorList>
    </citation>
    <scope>NUCLEOTIDE SEQUENCE [LARGE SCALE GENOMIC DNA]</scope>
    <source>
        <strain evidence="2">cv. St1</strain>
    </source>
</reference>
<evidence type="ECO:0000313" key="1">
    <source>
        <dbReference type="EMBL" id="GAV64904.1"/>
    </source>
</evidence>
<keyword evidence="2" id="KW-1185">Reference proteome</keyword>
<dbReference type="Proteomes" id="UP000187406">
    <property type="component" value="Unassembled WGS sequence"/>
</dbReference>
<dbReference type="EMBL" id="BDDD01000374">
    <property type="protein sequence ID" value="GAV64904.1"/>
    <property type="molecule type" value="Genomic_DNA"/>
</dbReference>
<name>A0A1Q3BAP6_CEPFO</name>
<sequence length="60" mass="6357">NVGGVAVKDWGVSISDLARVVHDNNLGVVLGGLKLPQGNINSNTTFTLCLELVQHPSIFE</sequence>
<gene>
    <name evidence="1" type="ORF">CFOL_v3_08419</name>
</gene>